<evidence type="ECO:0000313" key="1">
    <source>
        <dbReference type="EMBL" id="GGF14800.1"/>
    </source>
</evidence>
<keyword evidence="2" id="KW-1185">Reference proteome</keyword>
<dbReference type="Proteomes" id="UP000632454">
    <property type="component" value="Unassembled WGS sequence"/>
</dbReference>
<evidence type="ECO:0000313" key="2">
    <source>
        <dbReference type="Proteomes" id="UP000632454"/>
    </source>
</evidence>
<name>A0ABQ1UF49_9NOCA</name>
<reference evidence="2" key="1">
    <citation type="journal article" date="2019" name="Int. J. Syst. Evol. Microbiol.">
        <title>The Global Catalogue of Microorganisms (GCM) 10K type strain sequencing project: providing services to taxonomists for standard genome sequencing and annotation.</title>
        <authorList>
            <consortium name="The Broad Institute Genomics Platform"/>
            <consortium name="The Broad Institute Genome Sequencing Center for Infectious Disease"/>
            <person name="Wu L."/>
            <person name="Ma J."/>
        </authorList>
    </citation>
    <scope>NUCLEOTIDE SEQUENCE [LARGE SCALE GENOMIC DNA]</scope>
    <source>
        <strain evidence="2">CCM 7855</strain>
    </source>
</reference>
<protein>
    <submittedName>
        <fullName evidence="1">Uncharacterized protein</fullName>
    </submittedName>
</protein>
<gene>
    <name evidence="1" type="ORF">GCM10007298_08640</name>
</gene>
<accession>A0ABQ1UF49</accession>
<organism evidence="1 2">
    <name type="scientific">Williamsia phyllosphaerae</name>
    <dbReference type="NCBI Taxonomy" id="885042"/>
    <lineage>
        <taxon>Bacteria</taxon>
        <taxon>Bacillati</taxon>
        <taxon>Actinomycetota</taxon>
        <taxon>Actinomycetes</taxon>
        <taxon>Mycobacteriales</taxon>
        <taxon>Nocardiaceae</taxon>
        <taxon>Williamsia</taxon>
    </lineage>
</organism>
<dbReference type="EMBL" id="BMCS01000001">
    <property type="protein sequence ID" value="GGF14800.1"/>
    <property type="molecule type" value="Genomic_DNA"/>
</dbReference>
<sequence>MAVAATELRKLTVTVEAFAEMVSAFCAARSALVGIVVSRTPPSVPSELNSEHGIDACSAWGVWAVSGATTDGVSGDNDCPEGQSKLDVVWFTGSSGVSAHRKMPTKPAVTATRRAVVALDSRAVIGTSNDAMRWT</sequence>
<proteinExistence type="predicted"/>
<comment type="caution">
    <text evidence="1">The sequence shown here is derived from an EMBL/GenBank/DDBJ whole genome shotgun (WGS) entry which is preliminary data.</text>
</comment>